<evidence type="ECO:0000256" key="3">
    <source>
        <dbReference type="PIRSR" id="PIRSR600917-52"/>
    </source>
</evidence>
<reference evidence="5 6" key="1">
    <citation type="submission" date="2018-08" db="EMBL/GenBank/DDBJ databases">
        <title>A genome reference for cultivated species of the human gut microbiota.</title>
        <authorList>
            <person name="Zou Y."/>
            <person name="Xue W."/>
            <person name="Luo G."/>
        </authorList>
    </citation>
    <scope>NUCLEOTIDE SEQUENCE [LARGE SCALE GENOMIC DNA]</scope>
    <source>
        <strain evidence="5 6">AM16-50</strain>
    </source>
</reference>
<dbReference type="AlphaFoldDB" id="A0A414XRV0"/>
<evidence type="ECO:0000313" key="5">
    <source>
        <dbReference type="EMBL" id="RHH76609.1"/>
    </source>
</evidence>
<evidence type="ECO:0000259" key="4">
    <source>
        <dbReference type="Pfam" id="PF00884"/>
    </source>
</evidence>
<dbReference type="Gene3D" id="3.30.1120.10">
    <property type="match status" value="1"/>
</dbReference>
<accession>A0A414XRV0</accession>
<dbReference type="GO" id="GO:0004065">
    <property type="term" value="F:arylsulfatase activity"/>
    <property type="evidence" value="ECO:0007669"/>
    <property type="project" value="TreeGrafter"/>
</dbReference>
<protein>
    <submittedName>
        <fullName evidence="5">Arylsulfatase</fullName>
    </submittedName>
</protein>
<sequence length="528" mass="60075">MYKQLNHSNHETAYLLGSILLFSFQGCKEKPVTSPNLSSTPNVIYVFPDQMRNHAMGFWREAGFREAVNFEGDPVHTPNLDRFAKESVVLTSAMSNCPLSSPHRGILLTGMYPEHSGVPLNCNANRPISSLREDATCISDVFSQAGYNCAYIGKLHVDCPTPNDPERPGKYVEDRVPAWDAYTPAERRHGFDYWYSYGTYDVHKHPHYWDTEGVKHEINEWSPAHEADKAISYLRNEGNVRDPNKPFFMMVSFNPPHSPYASLEDCMEEDYNLYKDLPLDSLLIRPNANREIKKAPSVRYYFASVTGVDRAFGRILDELEKQGLDKNTLVIFSSDHGETMCSQNTDDPKNSPYAESMNVPFMVRFPGKVIPRIDNELLLSSPDIMPTILGLCGLEKQIPATVEGRNYAGRFTGKDSSVPLRQGALYIKNIDGEKDADGKVISYFPVSRGIKTHQYTMSLTIDRKTKELKDILLFNDLEDPYQMQNLPWQENKGIVSDLCKQMVPLLKEADDPWYKEQILKELIPYGKE</sequence>
<dbReference type="PROSITE" id="PS51257">
    <property type="entry name" value="PROKAR_LIPOPROTEIN"/>
    <property type="match status" value="1"/>
</dbReference>
<dbReference type="Proteomes" id="UP000283732">
    <property type="component" value="Unassembled WGS sequence"/>
</dbReference>
<feature type="domain" description="Sulfatase N-terminal" evidence="4">
    <location>
        <begin position="41"/>
        <end position="393"/>
    </location>
</feature>
<dbReference type="Gene3D" id="3.40.720.10">
    <property type="entry name" value="Alkaline Phosphatase, subunit A"/>
    <property type="match status" value="1"/>
</dbReference>
<feature type="modified residue" description="3-oxoalanine (Ser)" evidence="3">
    <location>
        <position position="100"/>
    </location>
</feature>
<dbReference type="Pfam" id="PF00884">
    <property type="entry name" value="Sulfatase"/>
    <property type="match status" value="1"/>
</dbReference>
<dbReference type="SUPFAM" id="SSF53649">
    <property type="entry name" value="Alkaline phosphatase-like"/>
    <property type="match status" value="1"/>
</dbReference>
<name>A0A414XRV0_9BACT</name>
<dbReference type="InterPro" id="IPR017850">
    <property type="entry name" value="Alkaline_phosphatase_core_sf"/>
</dbReference>
<dbReference type="PANTHER" id="PTHR42693">
    <property type="entry name" value="ARYLSULFATASE FAMILY MEMBER"/>
    <property type="match status" value="1"/>
</dbReference>
<organism evidence="5 6">
    <name type="scientific">Parabacteroides merdae</name>
    <dbReference type="NCBI Taxonomy" id="46503"/>
    <lineage>
        <taxon>Bacteria</taxon>
        <taxon>Pseudomonadati</taxon>
        <taxon>Bacteroidota</taxon>
        <taxon>Bacteroidia</taxon>
        <taxon>Bacteroidales</taxon>
        <taxon>Tannerellaceae</taxon>
        <taxon>Parabacteroides</taxon>
    </lineage>
</organism>
<dbReference type="InterPro" id="IPR000917">
    <property type="entry name" value="Sulfatase_N"/>
</dbReference>
<comment type="caution">
    <text evidence="5">The sequence shown here is derived from an EMBL/GenBank/DDBJ whole genome shotgun (WGS) entry which is preliminary data.</text>
</comment>
<comment type="PTM">
    <text evidence="3">The conversion to 3-oxoalanine (also known as C-formylglycine, FGly), of a serine or cysteine residue in prokaryotes and of a cysteine residue in eukaryotes, is critical for catalytic activity.</text>
</comment>
<proteinExistence type="inferred from homology"/>
<evidence type="ECO:0000256" key="1">
    <source>
        <dbReference type="ARBA" id="ARBA00008779"/>
    </source>
</evidence>
<keyword evidence="2" id="KW-0378">Hydrolase</keyword>
<comment type="similarity">
    <text evidence="1">Belongs to the sulfatase family.</text>
</comment>
<evidence type="ECO:0000313" key="6">
    <source>
        <dbReference type="Proteomes" id="UP000283732"/>
    </source>
</evidence>
<evidence type="ECO:0000256" key="2">
    <source>
        <dbReference type="ARBA" id="ARBA00022801"/>
    </source>
</evidence>
<dbReference type="CDD" id="cd16034">
    <property type="entry name" value="sulfatase_like"/>
    <property type="match status" value="1"/>
</dbReference>
<dbReference type="PANTHER" id="PTHR42693:SF53">
    <property type="entry name" value="ENDO-4-O-SULFATASE"/>
    <property type="match status" value="1"/>
</dbReference>
<gene>
    <name evidence="5" type="ORF">DW191_11560</name>
</gene>
<dbReference type="InterPro" id="IPR050738">
    <property type="entry name" value="Sulfatase"/>
</dbReference>
<dbReference type="RefSeq" id="WP_122291187.1">
    <property type="nucleotide sequence ID" value="NZ_QRKC01000005.1"/>
</dbReference>
<dbReference type="EMBL" id="QRKC01000005">
    <property type="protein sequence ID" value="RHH76609.1"/>
    <property type="molecule type" value="Genomic_DNA"/>
</dbReference>